<evidence type="ECO:0000313" key="2">
    <source>
        <dbReference type="Proteomes" id="UP000182932"/>
    </source>
</evidence>
<dbReference type="EMBL" id="FNYY01000024">
    <property type="protein sequence ID" value="SEK07422.1"/>
    <property type="molecule type" value="Genomic_DNA"/>
</dbReference>
<gene>
    <name evidence="1" type="ORF">SAMN04487940_12447</name>
</gene>
<proteinExistence type="predicted"/>
<dbReference type="Proteomes" id="UP000182932">
    <property type="component" value="Unassembled WGS sequence"/>
</dbReference>
<accession>A0A975WEG2</accession>
<sequence length="192" mass="20749">MARDWFEGPALLECLVSEKLRAEAEAIATESQKWVEVSLDLPYGYSHGLRRLSEDTAPMTDAEGAAYAKLLAEYRALEEEYEAQDEFPEGFDARPLIFGVDKIGRAGAFVTLDRLGELAVSPGFMRPEDELREDADVHSGGQAADGQGAELSAAGNVDAISQGRVITSDGQALGVNDTKDQEVCSDSIVMNF</sequence>
<dbReference type="AlphaFoldDB" id="A0A975WEG2"/>
<protein>
    <submittedName>
        <fullName evidence="1">Chromosome partitioning protein, ParB family</fullName>
    </submittedName>
</protein>
<evidence type="ECO:0000313" key="1">
    <source>
        <dbReference type="EMBL" id="SEK07422.1"/>
    </source>
</evidence>
<name>A0A975WEG2_9RHOB</name>
<reference evidence="1 2" key="1">
    <citation type="submission" date="2016-10" db="EMBL/GenBank/DDBJ databases">
        <authorList>
            <person name="Varghese N."/>
            <person name="Submissions S."/>
        </authorList>
    </citation>
    <scope>NUCLEOTIDE SEQUENCE [LARGE SCALE GENOMIC DNA]</scope>
    <source>
        <strain evidence="1 2">FF3</strain>
    </source>
</reference>
<comment type="caution">
    <text evidence="1">The sequence shown here is derived from an EMBL/GenBank/DDBJ whole genome shotgun (WGS) entry which is preliminary data.</text>
</comment>
<keyword evidence="2" id="KW-1185">Reference proteome</keyword>
<organism evidence="1 2">
    <name type="scientific">Marinovum algicola</name>
    <dbReference type="NCBI Taxonomy" id="42444"/>
    <lineage>
        <taxon>Bacteria</taxon>
        <taxon>Pseudomonadati</taxon>
        <taxon>Pseudomonadota</taxon>
        <taxon>Alphaproteobacteria</taxon>
        <taxon>Rhodobacterales</taxon>
        <taxon>Roseobacteraceae</taxon>
        <taxon>Marinovum</taxon>
    </lineage>
</organism>